<dbReference type="EMBL" id="JASPKY010000420">
    <property type="protein sequence ID" value="KAK9701171.1"/>
    <property type="molecule type" value="Genomic_DNA"/>
</dbReference>
<dbReference type="GO" id="GO:0006355">
    <property type="term" value="P:regulation of DNA-templated transcription"/>
    <property type="evidence" value="ECO:0007669"/>
    <property type="project" value="TreeGrafter"/>
</dbReference>
<evidence type="ECO:0000256" key="4">
    <source>
        <dbReference type="SAM" id="MobiDB-lite"/>
    </source>
</evidence>
<feature type="compositionally biased region" description="Polar residues" evidence="4">
    <location>
        <begin position="190"/>
        <end position="201"/>
    </location>
</feature>
<dbReference type="PANTHER" id="PTHR16088">
    <property type="entry name" value="YY1 ASSOCIATED PROTEIN-RELATED"/>
    <property type="match status" value="1"/>
</dbReference>
<keyword evidence="2" id="KW-0804">Transcription</keyword>
<evidence type="ECO:0000256" key="1">
    <source>
        <dbReference type="ARBA" id="ARBA00023015"/>
    </source>
</evidence>
<proteinExistence type="predicted"/>
<dbReference type="GO" id="GO:0003712">
    <property type="term" value="F:transcription coregulator activity"/>
    <property type="evidence" value="ECO:0007669"/>
    <property type="project" value="TreeGrafter"/>
</dbReference>
<evidence type="ECO:0000313" key="6">
    <source>
        <dbReference type="Proteomes" id="UP001458880"/>
    </source>
</evidence>
<keyword evidence="6" id="KW-1185">Reference proteome</keyword>
<evidence type="ECO:0000313" key="5">
    <source>
        <dbReference type="EMBL" id="KAK9701171.1"/>
    </source>
</evidence>
<sequence>MDNNSKTNVIDELKSETEDSDDGLKIVIDSPQTKRKCKPKQLELSPNDKEIIETVENDLEKTLEEKAAKANLTAYNVKNILKHVVMNEHLLALVRQAEDPQSKVDDLPIYEPKLTRAKAKELFPSQAVASIPWILPPKPSSEVQVLISEELQEDSSGDEYIPGDEESEDDKDSSIHNESDPLLLDPPTPKNTDSSTQTQWSEDGMFKIPHAKTKEALEEEANIAKRTRSKLSLSSTPLEVIEEAFIPPDITTDMYDLDCDDDDWRDFLKTFTRPLDEVTKDDEDHDPEYNVLADEEIDKVDKEELRADKAVKVTRKELNELMAELFEYADNFTQENQNCNQPLANCEPQLQFTILDNGVVEQSNTTSSANLEIETVANEEVQIDEILINDAQANLLQQQMRQHVQMLTQNFILGYEHPEYSEVASKCKEYLLNLKCLSSLKTCSYFFAANLQPALDLLDFWEKKFQSNDEEVQCTKEYVARLNLKCLSSLKTCSYFFAANLQPALDLLDFWEKKFQSNDEEVQCTKEYVARVYNDSKTSINLGNTYVITFPPLILETISRSNVFLYASLLPKIPFKPPRNNAASKVVTQSENELIALGLEQFIPFLKEDPFHVDKDGKVRMKHVCYYIQKYMMPVRNYQKLYRHVNACKTLRVDPNPIQYYFQNNKAPITVHYIINLDQLGVLPPCQRKPEELPYQWKEYLFPPTVQTQVCKSLLIPIVPSNITKITKPPAYNFITKKKRILPKPSNNRKTTSRVTTSVRRKAKFENESIKSFADFRTNTRIASTPITKTKKL</sequence>
<evidence type="ECO:0000256" key="2">
    <source>
        <dbReference type="ARBA" id="ARBA00023163"/>
    </source>
</evidence>
<feature type="region of interest" description="Disordered" evidence="4">
    <location>
        <begin position="1"/>
        <end position="23"/>
    </location>
</feature>
<evidence type="ECO:0000256" key="3">
    <source>
        <dbReference type="ARBA" id="ARBA00023242"/>
    </source>
</evidence>
<dbReference type="PANTHER" id="PTHR16088:SF3">
    <property type="entry name" value="GON-4-LIKE PROTEIN"/>
    <property type="match status" value="1"/>
</dbReference>
<comment type="caution">
    <text evidence="5">The sequence shown here is derived from an EMBL/GenBank/DDBJ whole genome shotgun (WGS) entry which is preliminary data.</text>
</comment>
<dbReference type="InterPro" id="IPR052435">
    <property type="entry name" value="YY1-Transcr_Regul"/>
</dbReference>
<organism evidence="5 6">
    <name type="scientific">Popillia japonica</name>
    <name type="common">Japanese beetle</name>
    <dbReference type="NCBI Taxonomy" id="7064"/>
    <lineage>
        <taxon>Eukaryota</taxon>
        <taxon>Metazoa</taxon>
        <taxon>Ecdysozoa</taxon>
        <taxon>Arthropoda</taxon>
        <taxon>Hexapoda</taxon>
        <taxon>Insecta</taxon>
        <taxon>Pterygota</taxon>
        <taxon>Neoptera</taxon>
        <taxon>Endopterygota</taxon>
        <taxon>Coleoptera</taxon>
        <taxon>Polyphaga</taxon>
        <taxon>Scarabaeiformia</taxon>
        <taxon>Scarabaeidae</taxon>
        <taxon>Rutelinae</taxon>
        <taxon>Popillia</taxon>
    </lineage>
</organism>
<dbReference type="Proteomes" id="UP001458880">
    <property type="component" value="Unassembled WGS sequence"/>
</dbReference>
<keyword evidence="3" id="KW-0539">Nucleus</keyword>
<reference evidence="5 6" key="1">
    <citation type="journal article" date="2024" name="BMC Genomics">
        <title>De novo assembly and annotation of Popillia japonica's genome with initial clues to its potential as an invasive pest.</title>
        <authorList>
            <person name="Cucini C."/>
            <person name="Boschi S."/>
            <person name="Funari R."/>
            <person name="Cardaioli E."/>
            <person name="Iannotti N."/>
            <person name="Marturano G."/>
            <person name="Paoli F."/>
            <person name="Bruttini M."/>
            <person name="Carapelli A."/>
            <person name="Frati F."/>
            <person name="Nardi F."/>
        </authorList>
    </citation>
    <scope>NUCLEOTIDE SEQUENCE [LARGE SCALE GENOMIC DNA]</scope>
    <source>
        <strain evidence="5">DMR45628</strain>
    </source>
</reference>
<dbReference type="AlphaFoldDB" id="A0AAW1JDA9"/>
<accession>A0AAW1JDA9</accession>
<keyword evidence="1" id="KW-0805">Transcription regulation</keyword>
<dbReference type="GO" id="GO:0005634">
    <property type="term" value="C:nucleus"/>
    <property type="evidence" value="ECO:0007669"/>
    <property type="project" value="TreeGrafter"/>
</dbReference>
<protein>
    <recommendedName>
        <fullName evidence="7">GON-4-like protein</fullName>
    </recommendedName>
</protein>
<gene>
    <name evidence="5" type="ORF">QE152_g30795</name>
</gene>
<name>A0AAW1JDA9_POPJA</name>
<feature type="region of interest" description="Disordered" evidence="4">
    <location>
        <begin position="150"/>
        <end position="206"/>
    </location>
</feature>
<evidence type="ECO:0008006" key="7">
    <source>
        <dbReference type="Google" id="ProtNLM"/>
    </source>
</evidence>
<feature type="compositionally biased region" description="Acidic residues" evidence="4">
    <location>
        <begin position="150"/>
        <end position="171"/>
    </location>
</feature>